<name>A0A8H5XIM2_9HYPO</name>
<organism evidence="2 3">
    <name type="scientific">Fusarium denticulatum</name>
    <dbReference type="NCBI Taxonomy" id="48507"/>
    <lineage>
        <taxon>Eukaryota</taxon>
        <taxon>Fungi</taxon>
        <taxon>Dikarya</taxon>
        <taxon>Ascomycota</taxon>
        <taxon>Pezizomycotina</taxon>
        <taxon>Sordariomycetes</taxon>
        <taxon>Hypocreomycetidae</taxon>
        <taxon>Hypocreales</taxon>
        <taxon>Nectriaceae</taxon>
        <taxon>Fusarium</taxon>
        <taxon>Fusarium fujikuroi species complex</taxon>
    </lineage>
</organism>
<feature type="region of interest" description="Disordered" evidence="1">
    <location>
        <begin position="1"/>
        <end position="23"/>
    </location>
</feature>
<evidence type="ECO:0000313" key="2">
    <source>
        <dbReference type="EMBL" id="KAF5694225.1"/>
    </source>
</evidence>
<sequence length="147" mass="15419">MCLPFGRSQTRYSSGGGGMMGARPVKEVHHHHHGGGRMGGGMGGGRMGGGGMMGGMGGGRRMGGGMGGAETTSETGWMPRPGTATTMEGTDGLDLHVHARHRDNHCHPLSVDSRCNDNNRDGPDAYAMRSNNNSDALYIMTRCSNED</sequence>
<dbReference type="AlphaFoldDB" id="A0A8H5XIM2"/>
<evidence type="ECO:0000256" key="1">
    <source>
        <dbReference type="SAM" id="MobiDB-lite"/>
    </source>
</evidence>
<keyword evidence="3" id="KW-1185">Reference proteome</keyword>
<feature type="region of interest" description="Disordered" evidence="1">
    <location>
        <begin position="62"/>
        <end position="83"/>
    </location>
</feature>
<accession>A0A8H5XIM2</accession>
<gene>
    <name evidence="2" type="ORF">FDENT_1530</name>
</gene>
<comment type="caution">
    <text evidence="2">The sequence shown here is derived from an EMBL/GenBank/DDBJ whole genome shotgun (WGS) entry which is preliminary data.</text>
</comment>
<proteinExistence type="predicted"/>
<dbReference type="EMBL" id="JAAOAK010000027">
    <property type="protein sequence ID" value="KAF5694225.1"/>
    <property type="molecule type" value="Genomic_DNA"/>
</dbReference>
<dbReference type="Proteomes" id="UP000562682">
    <property type="component" value="Unassembled WGS sequence"/>
</dbReference>
<reference evidence="2 3" key="1">
    <citation type="submission" date="2020-05" db="EMBL/GenBank/DDBJ databases">
        <title>Identification and distribution of gene clusters putatively required for synthesis of sphingolipid metabolism inhibitors in phylogenetically diverse species of the filamentous fungus Fusarium.</title>
        <authorList>
            <person name="Kim H.-S."/>
            <person name="Busman M."/>
            <person name="Brown D.W."/>
            <person name="Divon H."/>
            <person name="Uhlig S."/>
            <person name="Proctor R.H."/>
        </authorList>
    </citation>
    <scope>NUCLEOTIDE SEQUENCE [LARGE SCALE GENOMIC DNA]</scope>
    <source>
        <strain evidence="2 3">NRRL 25311</strain>
    </source>
</reference>
<protein>
    <submittedName>
        <fullName evidence="2">Uncharacterized protein</fullName>
    </submittedName>
</protein>
<evidence type="ECO:0000313" key="3">
    <source>
        <dbReference type="Proteomes" id="UP000562682"/>
    </source>
</evidence>